<dbReference type="HOGENOM" id="CLU_2929353_0_0_1"/>
<sequence length="61" mass="6806">FGEDGHALSLIRSYLSCRQQFVKLGNHTSSTCSIDTGVPQGSVHPWSNLVHYLCVSCQRHF</sequence>
<dbReference type="Proteomes" id="UP000015101">
    <property type="component" value="Unassembled WGS sequence"/>
</dbReference>
<dbReference type="AlphaFoldDB" id="T1G899"/>
<dbReference type="EMBL" id="KB095880">
    <property type="protein sequence ID" value="ESO10399.1"/>
    <property type="molecule type" value="Genomic_DNA"/>
</dbReference>
<evidence type="ECO:0000313" key="1">
    <source>
        <dbReference type="EMBL" id="ESO10399.1"/>
    </source>
</evidence>
<evidence type="ECO:0000313" key="3">
    <source>
        <dbReference type="Proteomes" id="UP000015101"/>
    </source>
</evidence>
<dbReference type="RefSeq" id="XP_009011511.1">
    <property type="nucleotide sequence ID" value="XM_009013263.1"/>
</dbReference>
<reference evidence="3" key="1">
    <citation type="submission" date="2012-12" db="EMBL/GenBank/DDBJ databases">
        <authorList>
            <person name="Hellsten U."/>
            <person name="Grimwood J."/>
            <person name="Chapman J.A."/>
            <person name="Shapiro H."/>
            <person name="Aerts A."/>
            <person name="Otillar R.P."/>
            <person name="Terry A.Y."/>
            <person name="Boore J.L."/>
            <person name="Simakov O."/>
            <person name="Marletaz F."/>
            <person name="Cho S.-J."/>
            <person name="Edsinger-Gonzales E."/>
            <person name="Havlak P."/>
            <person name="Kuo D.-H."/>
            <person name="Larsson T."/>
            <person name="Lv J."/>
            <person name="Arendt D."/>
            <person name="Savage R."/>
            <person name="Osoegawa K."/>
            <person name="de Jong P."/>
            <person name="Lindberg D.R."/>
            <person name="Seaver E.C."/>
            <person name="Weisblat D.A."/>
            <person name="Putnam N.H."/>
            <person name="Grigoriev I.V."/>
            <person name="Rokhsar D.S."/>
        </authorList>
    </citation>
    <scope>NUCLEOTIDE SEQUENCE</scope>
</reference>
<name>T1G899_HELRO</name>
<dbReference type="InParanoid" id="T1G899"/>
<dbReference type="EnsemblMetazoa" id="HelroT91876">
    <property type="protein sequence ID" value="HelroP91876"/>
    <property type="gene ID" value="HelroG91876"/>
</dbReference>
<evidence type="ECO:0008006" key="4">
    <source>
        <dbReference type="Google" id="ProtNLM"/>
    </source>
</evidence>
<gene>
    <name evidence="2" type="primary">20217296</name>
    <name evidence="1" type="ORF">HELRODRAFT_91876</name>
</gene>
<evidence type="ECO:0000313" key="2">
    <source>
        <dbReference type="EnsemblMetazoa" id="HelroP91876"/>
    </source>
</evidence>
<organism evidence="2 3">
    <name type="scientific">Helobdella robusta</name>
    <name type="common">Californian leech</name>
    <dbReference type="NCBI Taxonomy" id="6412"/>
    <lineage>
        <taxon>Eukaryota</taxon>
        <taxon>Metazoa</taxon>
        <taxon>Spiralia</taxon>
        <taxon>Lophotrochozoa</taxon>
        <taxon>Annelida</taxon>
        <taxon>Clitellata</taxon>
        <taxon>Hirudinea</taxon>
        <taxon>Rhynchobdellida</taxon>
        <taxon>Glossiphoniidae</taxon>
        <taxon>Helobdella</taxon>
    </lineage>
</organism>
<dbReference type="CTD" id="20217296"/>
<reference evidence="2" key="3">
    <citation type="submission" date="2015-06" db="UniProtKB">
        <authorList>
            <consortium name="EnsemblMetazoa"/>
        </authorList>
    </citation>
    <scope>IDENTIFICATION</scope>
</reference>
<protein>
    <recommendedName>
        <fullName evidence="4">Reverse transcriptase domain-containing protein</fullName>
    </recommendedName>
</protein>
<dbReference type="KEGG" id="hro:HELRODRAFT_91876"/>
<dbReference type="OrthoDB" id="6138379at2759"/>
<dbReference type="GeneID" id="20217296"/>
<dbReference type="EMBL" id="AMQM01008944">
    <property type="status" value="NOT_ANNOTATED_CDS"/>
    <property type="molecule type" value="Genomic_DNA"/>
</dbReference>
<proteinExistence type="predicted"/>
<accession>T1G899</accession>
<keyword evidence="3" id="KW-1185">Reference proteome</keyword>
<reference evidence="1 3" key="2">
    <citation type="journal article" date="2013" name="Nature">
        <title>Insights into bilaterian evolution from three spiralian genomes.</title>
        <authorList>
            <person name="Simakov O."/>
            <person name="Marletaz F."/>
            <person name="Cho S.J."/>
            <person name="Edsinger-Gonzales E."/>
            <person name="Havlak P."/>
            <person name="Hellsten U."/>
            <person name="Kuo D.H."/>
            <person name="Larsson T."/>
            <person name="Lv J."/>
            <person name="Arendt D."/>
            <person name="Savage R."/>
            <person name="Osoegawa K."/>
            <person name="de Jong P."/>
            <person name="Grimwood J."/>
            <person name="Chapman J.A."/>
            <person name="Shapiro H."/>
            <person name="Aerts A."/>
            <person name="Otillar R.P."/>
            <person name="Terry A.Y."/>
            <person name="Boore J.L."/>
            <person name="Grigoriev I.V."/>
            <person name="Lindberg D.R."/>
            <person name="Seaver E.C."/>
            <person name="Weisblat D.A."/>
            <person name="Putnam N.H."/>
            <person name="Rokhsar D.S."/>
        </authorList>
    </citation>
    <scope>NUCLEOTIDE SEQUENCE</scope>
</reference>